<sequence length="227" mass="23088">MKKISSTVLLCASAMMSNSYATVSFDIQADQLQTAILGEAMASSGVVMLLADTQDNGFGSVEPFSFGGDLSSGLTSNGAAGDDVVLWVSDLTNNSIDGLLIGAATGITLGSYGSHTLSEGDALALVWFPDVSMIDGMVNFGAAYGLFDEVTGSLGSQWTMPADGTSGHGLYAFTENSILLPSGAESGTLSSSLLLADQIAVPEPAAAAALLGCVTLGCALGRRRVKR</sequence>
<organism evidence="2 3">
    <name type="scientific">Thalassobacterium sedimentorum</name>
    <dbReference type="NCBI Taxonomy" id="3041258"/>
    <lineage>
        <taxon>Bacteria</taxon>
        <taxon>Pseudomonadati</taxon>
        <taxon>Verrucomicrobiota</taxon>
        <taxon>Opitutia</taxon>
        <taxon>Puniceicoccales</taxon>
        <taxon>Coraliomargaritaceae</taxon>
        <taxon>Thalassobacterium</taxon>
    </lineage>
</organism>
<keyword evidence="3" id="KW-1185">Reference proteome</keyword>
<evidence type="ECO:0008006" key="4">
    <source>
        <dbReference type="Google" id="ProtNLM"/>
    </source>
</evidence>
<dbReference type="RefSeq" id="WP_308984874.1">
    <property type="nucleotide sequence ID" value="NZ_JARXIC010000011.1"/>
</dbReference>
<gene>
    <name evidence="2" type="ORF">QEH59_08175</name>
</gene>
<feature type="signal peptide" evidence="1">
    <location>
        <begin position="1"/>
        <end position="21"/>
    </location>
</feature>
<accession>A0ABU1AI34</accession>
<reference evidence="2 3" key="1">
    <citation type="submission" date="2023-04" db="EMBL/GenBank/DDBJ databases">
        <title>A novel bacteria isolated from coastal sediment.</title>
        <authorList>
            <person name="Liu X.-J."/>
            <person name="Du Z.-J."/>
        </authorList>
    </citation>
    <scope>NUCLEOTIDE SEQUENCE [LARGE SCALE GENOMIC DNA]</scope>
    <source>
        <strain evidence="2 3">SDUM461004</strain>
    </source>
</reference>
<proteinExistence type="predicted"/>
<comment type="caution">
    <text evidence="2">The sequence shown here is derived from an EMBL/GenBank/DDBJ whole genome shotgun (WGS) entry which is preliminary data.</text>
</comment>
<evidence type="ECO:0000313" key="2">
    <source>
        <dbReference type="EMBL" id="MDQ8194399.1"/>
    </source>
</evidence>
<evidence type="ECO:0000256" key="1">
    <source>
        <dbReference type="SAM" id="SignalP"/>
    </source>
</evidence>
<name>A0ABU1AI34_9BACT</name>
<protein>
    <recommendedName>
        <fullName evidence="4">PEP-CTERM protein-sorting domain-containing protein</fullName>
    </recommendedName>
</protein>
<dbReference type="EMBL" id="JARXIC010000011">
    <property type="protein sequence ID" value="MDQ8194399.1"/>
    <property type="molecule type" value="Genomic_DNA"/>
</dbReference>
<dbReference type="Proteomes" id="UP001243717">
    <property type="component" value="Unassembled WGS sequence"/>
</dbReference>
<feature type="chain" id="PRO_5047336114" description="PEP-CTERM protein-sorting domain-containing protein" evidence="1">
    <location>
        <begin position="22"/>
        <end position="227"/>
    </location>
</feature>
<evidence type="ECO:0000313" key="3">
    <source>
        <dbReference type="Proteomes" id="UP001243717"/>
    </source>
</evidence>
<keyword evidence="1" id="KW-0732">Signal</keyword>